<keyword evidence="2" id="KW-1133">Transmembrane helix</keyword>
<dbReference type="InterPro" id="IPR036236">
    <property type="entry name" value="Znf_C2H2_sf"/>
</dbReference>
<evidence type="ECO:0000256" key="1">
    <source>
        <dbReference type="SAM" id="MobiDB-lite"/>
    </source>
</evidence>
<dbReference type="Gene3D" id="3.30.160.60">
    <property type="entry name" value="Classic Zinc Finger"/>
    <property type="match status" value="1"/>
</dbReference>
<dbReference type="AlphaFoldDB" id="A0A8C4NMZ7"/>
<reference evidence="4" key="2">
    <citation type="submission" date="2025-09" db="UniProtKB">
        <authorList>
            <consortium name="Ensembl"/>
        </authorList>
    </citation>
    <scope>IDENTIFICATION</scope>
</reference>
<organism evidence="4 5">
    <name type="scientific">Eptatretus burgeri</name>
    <name type="common">Inshore hagfish</name>
    <dbReference type="NCBI Taxonomy" id="7764"/>
    <lineage>
        <taxon>Eukaryota</taxon>
        <taxon>Metazoa</taxon>
        <taxon>Chordata</taxon>
        <taxon>Craniata</taxon>
        <taxon>Vertebrata</taxon>
        <taxon>Cyclostomata</taxon>
        <taxon>Myxini</taxon>
        <taxon>Myxiniformes</taxon>
        <taxon>Myxinidae</taxon>
        <taxon>Eptatretinae</taxon>
        <taxon>Eptatretus</taxon>
    </lineage>
</organism>
<dbReference type="InterPro" id="IPR013087">
    <property type="entry name" value="Znf_C2H2_type"/>
</dbReference>
<dbReference type="Ensembl" id="ENSEBUT00000008210.1">
    <property type="protein sequence ID" value="ENSEBUP00000007723.1"/>
    <property type="gene ID" value="ENSEBUG00000005036.1"/>
</dbReference>
<name>A0A8C4NMZ7_EPTBU</name>
<dbReference type="GeneTree" id="ENSGT00940000159165"/>
<dbReference type="InterPro" id="IPR052274">
    <property type="entry name" value="Krueppel_C2H2_Zn-finger"/>
</dbReference>
<keyword evidence="2" id="KW-0472">Membrane</keyword>
<accession>A0A8C4NMZ7</accession>
<keyword evidence="2" id="KW-0812">Transmembrane</keyword>
<protein>
    <recommendedName>
        <fullName evidence="3">C2H2-type domain-containing protein</fullName>
    </recommendedName>
</protein>
<dbReference type="PANTHER" id="PTHR22979">
    <property type="entry name" value="ZINC FINGER PROTEIN-RELATED"/>
    <property type="match status" value="1"/>
</dbReference>
<keyword evidence="5" id="KW-1185">Reference proteome</keyword>
<evidence type="ECO:0000313" key="4">
    <source>
        <dbReference type="Ensembl" id="ENSEBUP00000007723.1"/>
    </source>
</evidence>
<feature type="compositionally biased region" description="Basic and acidic residues" evidence="1">
    <location>
        <begin position="110"/>
        <end position="124"/>
    </location>
</feature>
<dbReference type="PANTHER" id="PTHR22979:SF3">
    <property type="entry name" value="ZINC FINGER PROTEIN 512B"/>
    <property type="match status" value="1"/>
</dbReference>
<feature type="transmembrane region" description="Helical" evidence="2">
    <location>
        <begin position="183"/>
        <end position="206"/>
    </location>
</feature>
<evidence type="ECO:0000313" key="5">
    <source>
        <dbReference type="Proteomes" id="UP000694388"/>
    </source>
</evidence>
<sequence length="212" mass="23596">MKIFRSKAGLNYHEMVAHTQPLETKPGERGEGEDRQHLAGLLRHLGKLRCRNEGCGARFLSISGYRYHAARCQLSSEPLKVQPRSTLCPSCGKEYRSYAGYKYHARKAHGEGSNEEMGPEREAESLGVPGRLGGPDRRQSASVARLLLRELATDMIKGGQKNRNARDDLVPAKKLVSFDSSACFLNLIVFLVGCVALLVVNLSYWWSVDFSD</sequence>
<dbReference type="PROSITE" id="PS00028">
    <property type="entry name" value="ZINC_FINGER_C2H2_1"/>
    <property type="match status" value="1"/>
</dbReference>
<feature type="domain" description="C2H2-type" evidence="3">
    <location>
        <begin position="88"/>
        <end position="109"/>
    </location>
</feature>
<dbReference type="Proteomes" id="UP000694388">
    <property type="component" value="Unplaced"/>
</dbReference>
<evidence type="ECO:0000256" key="2">
    <source>
        <dbReference type="SAM" id="Phobius"/>
    </source>
</evidence>
<dbReference type="SUPFAM" id="SSF57667">
    <property type="entry name" value="beta-beta-alpha zinc fingers"/>
    <property type="match status" value="1"/>
</dbReference>
<reference evidence="4" key="1">
    <citation type="submission" date="2025-08" db="UniProtKB">
        <authorList>
            <consortium name="Ensembl"/>
        </authorList>
    </citation>
    <scope>IDENTIFICATION</scope>
</reference>
<evidence type="ECO:0000259" key="3">
    <source>
        <dbReference type="PROSITE" id="PS00028"/>
    </source>
</evidence>
<feature type="region of interest" description="Disordered" evidence="1">
    <location>
        <begin position="110"/>
        <end position="138"/>
    </location>
</feature>
<dbReference type="FunFam" id="3.30.160.60:FF:000270">
    <property type="entry name" value="Zinc finger protein 512"/>
    <property type="match status" value="1"/>
</dbReference>
<proteinExistence type="predicted"/>